<evidence type="ECO:0000256" key="3">
    <source>
        <dbReference type="PROSITE-ProRule" id="PRU00023"/>
    </source>
</evidence>
<feature type="repeat" description="ANK" evidence="3">
    <location>
        <begin position="1110"/>
        <end position="1142"/>
    </location>
</feature>
<protein>
    <submittedName>
        <fullName evidence="5">Uncharacterized protein</fullName>
    </submittedName>
</protein>
<dbReference type="InterPro" id="IPR036770">
    <property type="entry name" value="Ankyrin_rpt-contain_sf"/>
</dbReference>
<sequence length="1507" mass="164542">MAVSMGIRNRRSMLHIDLGGVYSVEHPTIPNSILDKTKSKVHALSPSGTKATISSLQFPLSYQMFQAFLLAIRFPLVLASGFGDEVTNNLITDIAPLLALFGERVAQQFMSQSVGTADNIIFAVAPLGIVTAIVGAIRVGGSRSLRAIIGRARERRAAVEIELMSSTSTDVCEVWDGSAVVRALGESPIIELIYVVPNASDGSESSPLLMKWEDDAGIYDFESAKRLPRSHGLLKKVWSSHSENTNVQDRAIVSAPNISLNIATMGSHFELCCIAAFGMLLQSSVIVYAVLINFNFLPSLGSRLQKTEYPAIIYAPLMACGTAVLVIGIIANGYELDWMAKTIKGCTTWSVVTWGFDQPIPSNDLRAANILTARQRLGALTQWPSQWQMIVNSTVEAIAASMNFLFSSPDIILNRNDWSARDHFDWSMTVELEAGSEDGRCLGEIFLSLKRSKLVDGPWGPWVVLDTEIEALIGLWMLHFHNLQRPTQQNDTVDEINGSGLRVGSGSHSSEPILRVLGLNDELARMDYDRWILRQTHPVIVENLDDFTGGSNKRCNYVIGNPTDNNLGQGVSVMGVITGSPLERLCGQSIYAGFISKISEHVEIGGKVEIRCGNSGAKDSFGLLCPGLVGLAEIIGQAGLASTEEAYMSIIPVLSGLERLPIGAGHTQVLLDIVEAANSMTRQNRREDSDSFLLWLFHTAESATNVYKARKQWRDAGRIYSDLRSACDKIEHSLAMDYIDQAERRISRFCEIVCTVITIDSNSQYDALESVNRWMIELFGTSAVITLGKCKQADNEVLLAIESSSKDEQLRQAVSDGRGIRAGQLLADGANIDGNSEGNQQTPLILACIAGYLVVTEYLLLMGAKSTGQDYYGRTALHYAAEKGHISIVELLLPCDGSTVNILDKQGRSSLDLAIAMIVGEVVKLLLFNGANDINGQGRTLLGEMQSSGAGPDISSANIGSQRTPVHWAVWIRSNRTLRGMLDNTVDIEQTDKLGLTALTYCGHERFADGEGKTPLHHAATAGHETIVDLLLRRGADIKANDVYEGIPLHGTVNRGHQRTLQLFLHEGADTETKYIDGETLLHKAAREGHYSTTRLLLSRKTDVDSRNNNNETPLHQAARAGHEAIVTLLLNSGANLEAKNGLGEHRLHSAASSGYKRVVRLLLDKGANDGATDDHGETVLHKATNGGYEPILRLLFDRQTDCRAIYPDGETHLHKATRAGHHRIVGLLLNMGLDCETKFIGGTTLLGVAARQGHWETVQLLLDRGASKEVRDYEWMTPLHGAAQEGHTRTVEVLLVHGARIETREGQRYTPLHSAVEKRHMATVELLLDYGATGVPRDVYTEMPIHTAVSNGDTAIVQLLLDYGVNREATNLFGDRPIHFAAERGHYAIMQLLLDRGVGIEARNHSGNRPIHLAAEGGHSAVMQLLLDRGASASMCGTVGWPIHLAIYNGHQSAVELLLDQGVDVHVRDRDWNLPLQEAVRRGYGGIVAQLLDHGADINAKDDYAR</sequence>
<proteinExistence type="predicted"/>
<dbReference type="SUPFAM" id="SSF48403">
    <property type="entry name" value="Ankyrin repeat"/>
    <property type="match status" value="2"/>
</dbReference>
<feature type="repeat" description="ANK" evidence="3">
    <location>
        <begin position="1077"/>
        <end position="1109"/>
    </location>
</feature>
<feature type="repeat" description="ANK" evidence="3">
    <location>
        <begin position="1143"/>
        <end position="1175"/>
    </location>
</feature>
<keyword evidence="2 3" id="KW-0040">ANK repeat</keyword>
<feature type="transmembrane region" description="Helical" evidence="4">
    <location>
        <begin position="269"/>
        <end position="291"/>
    </location>
</feature>
<comment type="caution">
    <text evidence="5">The sequence shown here is derived from an EMBL/GenBank/DDBJ whole genome shotgun (WGS) entry which is preliminary data.</text>
</comment>
<feature type="repeat" description="ANK" evidence="3">
    <location>
        <begin position="1472"/>
        <end position="1504"/>
    </location>
</feature>
<feature type="repeat" description="ANK" evidence="3">
    <location>
        <begin position="1275"/>
        <end position="1307"/>
    </location>
</feature>
<dbReference type="Pfam" id="PF00023">
    <property type="entry name" value="Ank"/>
    <property type="match status" value="1"/>
</dbReference>
<dbReference type="InterPro" id="IPR002110">
    <property type="entry name" value="Ankyrin_rpt"/>
</dbReference>
<feature type="repeat" description="ANK" evidence="3">
    <location>
        <begin position="872"/>
        <end position="893"/>
    </location>
</feature>
<accession>A0ABR3GED5</accession>
<feature type="repeat" description="ANK" evidence="3">
    <location>
        <begin position="1443"/>
        <end position="1471"/>
    </location>
</feature>
<name>A0ABR3GED5_9PEZI</name>
<evidence type="ECO:0000256" key="4">
    <source>
        <dbReference type="SAM" id="Phobius"/>
    </source>
</evidence>
<evidence type="ECO:0000313" key="6">
    <source>
        <dbReference type="Proteomes" id="UP001447188"/>
    </source>
</evidence>
<feature type="transmembrane region" description="Helical" evidence="4">
    <location>
        <begin position="311"/>
        <end position="334"/>
    </location>
</feature>
<feature type="repeat" description="ANK" evidence="3">
    <location>
        <begin position="1308"/>
        <end position="1340"/>
    </location>
</feature>
<feature type="repeat" description="ANK" evidence="3">
    <location>
        <begin position="1011"/>
        <end position="1043"/>
    </location>
</feature>
<feature type="repeat" description="ANK" evidence="3">
    <location>
        <begin position="1341"/>
        <end position="1373"/>
    </location>
</feature>
<dbReference type="SMART" id="SM00248">
    <property type="entry name" value="ANK"/>
    <property type="match status" value="19"/>
</dbReference>
<organism evidence="5 6">
    <name type="scientific">Discina gigas</name>
    <dbReference type="NCBI Taxonomy" id="1032678"/>
    <lineage>
        <taxon>Eukaryota</taxon>
        <taxon>Fungi</taxon>
        <taxon>Dikarya</taxon>
        <taxon>Ascomycota</taxon>
        <taxon>Pezizomycotina</taxon>
        <taxon>Pezizomycetes</taxon>
        <taxon>Pezizales</taxon>
        <taxon>Discinaceae</taxon>
        <taxon>Discina</taxon>
    </lineage>
</organism>
<keyword evidence="4" id="KW-0812">Transmembrane</keyword>
<keyword evidence="4" id="KW-1133">Transmembrane helix</keyword>
<evidence type="ECO:0000313" key="5">
    <source>
        <dbReference type="EMBL" id="KAL0634201.1"/>
    </source>
</evidence>
<dbReference type="Gene3D" id="1.25.40.20">
    <property type="entry name" value="Ankyrin repeat-containing domain"/>
    <property type="match status" value="4"/>
</dbReference>
<keyword evidence="4" id="KW-0472">Membrane</keyword>
<feature type="repeat" description="ANK" evidence="3">
    <location>
        <begin position="1407"/>
        <end position="1439"/>
    </location>
</feature>
<feature type="repeat" description="ANK" evidence="3">
    <location>
        <begin position="1374"/>
        <end position="1406"/>
    </location>
</feature>
<dbReference type="PRINTS" id="PR01415">
    <property type="entry name" value="ANKYRIN"/>
</dbReference>
<dbReference type="PANTHER" id="PTHR24198:SF165">
    <property type="entry name" value="ANKYRIN REPEAT-CONTAINING PROTEIN-RELATED"/>
    <property type="match status" value="1"/>
</dbReference>
<evidence type="ECO:0000256" key="2">
    <source>
        <dbReference type="ARBA" id="ARBA00023043"/>
    </source>
</evidence>
<feature type="repeat" description="ANK" evidence="3">
    <location>
        <begin position="1242"/>
        <end position="1274"/>
    </location>
</feature>
<evidence type="ECO:0000256" key="1">
    <source>
        <dbReference type="ARBA" id="ARBA00022737"/>
    </source>
</evidence>
<feature type="repeat" description="ANK" evidence="3">
    <location>
        <begin position="1209"/>
        <end position="1235"/>
    </location>
</feature>
<dbReference type="PROSITE" id="PS50088">
    <property type="entry name" value="ANK_REPEAT"/>
    <property type="match status" value="14"/>
</dbReference>
<keyword evidence="6" id="KW-1185">Reference proteome</keyword>
<dbReference type="PROSITE" id="PS50297">
    <property type="entry name" value="ANK_REP_REGION"/>
    <property type="match status" value="14"/>
</dbReference>
<dbReference type="Proteomes" id="UP001447188">
    <property type="component" value="Unassembled WGS sequence"/>
</dbReference>
<dbReference type="PANTHER" id="PTHR24198">
    <property type="entry name" value="ANKYRIN REPEAT AND PROTEIN KINASE DOMAIN-CONTAINING PROTEIN"/>
    <property type="match status" value="1"/>
</dbReference>
<dbReference type="EMBL" id="JBBBZM010000101">
    <property type="protein sequence ID" value="KAL0634201.1"/>
    <property type="molecule type" value="Genomic_DNA"/>
</dbReference>
<reference evidence="5 6" key="1">
    <citation type="submission" date="2024-02" db="EMBL/GenBank/DDBJ databases">
        <title>Discinaceae phylogenomics.</title>
        <authorList>
            <person name="Dirks A.C."/>
            <person name="James T.Y."/>
        </authorList>
    </citation>
    <scope>NUCLEOTIDE SEQUENCE [LARGE SCALE GENOMIC DNA]</scope>
    <source>
        <strain evidence="5 6">ACD0624</strain>
    </source>
</reference>
<gene>
    <name evidence="5" type="ORF">Q9L58_006877</name>
</gene>
<feature type="transmembrane region" description="Helical" evidence="4">
    <location>
        <begin position="120"/>
        <end position="141"/>
    </location>
</feature>
<keyword evidence="1" id="KW-0677">Repeat</keyword>
<dbReference type="Pfam" id="PF12796">
    <property type="entry name" value="Ank_2"/>
    <property type="match status" value="6"/>
</dbReference>